<gene>
    <name evidence="2" type="ORF">SAMN05421507_105266</name>
</gene>
<dbReference type="GO" id="GO:0003677">
    <property type="term" value="F:DNA binding"/>
    <property type="evidence" value="ECO:0007669"/>
    <property type="project" value="UniProtKB-KW"/>
</dbReference>
<evidence type="ECO:0000313" key="3">
    <source>
        <dbReference type="Proteomes" id="UP000199691"/>
    </source>
</evidence>
<dbReference type="PANTHER" id="PTHR47197">
    <property type="entry name" value="PROTEIN NIRF"/>
    <property type="match status" value="1"/>
</dbReference>
<dbReference type="Gene3D" id="2.130.10.10">
    <property type="entry name" value="YVTN repeat-like/Quinoprotein amine dehydrogenase"/>
    <property type="match status" value="2"/>
</dbReference>
<keyword evidence="2" id="KW-0238">DNA-binding</keyword>
<dbReference type="InterPro" id="IPR015943">
    <property type="entry name" value="WD40/YVTN_repeat-like_dom_sf"/>
</dbReference>
<dbReference type="Proteomes" id="UP000199691">
    <property type="component" value="Unassembled WGS sequence"/>
</dbReference>
<reference evidence="3" key="1">
    <citation type="submission" date="2016-10" db="EMBL/GenBank/DDBJ databases">
        <authorList>
            <person name="Varghese N."/>
            <person name="Submissions S."/>
        </authorList>
    </citation>
    <scope>NUCLEOTIDE SEQUENCE [LARGE SCALE GENOMIC DNA]</scope>
    <source>
        <strain evidence="3">CGMCC 4.6609</strain>
    </source>
</reference>
<dbReference type="STRING" id="641025.SAMN05421507_105266"/>
<protein>
    <submittedName>
        <fullName evidence="2">DNA-binding beta-propeller fold protein YncE</fullName>
    </submittedName>
</protein>
<evidence type="ECO:0000313" key="2">
    <source>
        <dbReference type="EMBL" id="SDP10811.1"/>
    </source>
</evidence>
<organism evidence="2 3">
    <name type="scientific">Lentzea jiangxiensis</name>
    <dbReference type="NCBI Taxonomy" id="641025"/>
    <lineage>
        <taxon>Bacteria</taxon>
        <taxon>Bacillati</taxon>
        <taxon>Actinomycetota</taxon>
        <taxon>Actinomycetes</taxon>
        <taxon>Pseudonocardiales</taxon>
        <taxon>Pseudonocardiaceae</taxon>
        <taxon>Lentzea</taxon>
    </lineage>
</organism>
<feature type="signal peptide" evidence="1">
    <location>
        <begin position="1"/>
        <end position="27"/>
    </location>
</feature>
<feature type="chain" id="PRO_5011764834" evidence="1">
    <location>
        <begin position="28"/>
        <end position="333"/>
    </location>
</feature>
<dbReference type="PANTHER" id="PTHR47197:SF3">
    <property type="entry name" value="DIHYDRO-HEME D1 DEHYDROGENASE"/>
    <property type="match status" value="1"/>
</dbReference>
<evidence type="ECO:0000256" key="1">
    <source>
        <dbReference type="SAM" id="SignalP"/>
    </source>
</evidence>
<name>A0A1H0Q061_9PSEU</name>
<keyword evidence="1" id="KW-0732">Signal</keyword>
<dbReference type="AlphaFoldDB" id="A0A1H0Q061"/>
<dbReference type="OrthoDB" id="3664785at2"/>
<proteinExistence type="predicted"/>
<dbReference type="SUPFAM" id="SSF50974">
    <property type="entry name" value="Nitrous oxide reductase, N-terminal domain"/>
    <property type="match status" value="1"/>
</dbReference>
<dbReference type="InterPro" id="IPR051200">
    <property type="entry name" value="Host-pathogen_enzymatic-act"/>
</dbReference>
<dbReference type="EMBL" id="FNIX01000005">
    <property type="protein sequence ID" value="SDP10811.1"/>
    <property type="molecule type" value="Genomic_DNA"/>
</dbReference>
<keyword evidence="3" id="KW-1185">Reference proteome</keyword>
<dbReference type="RefSeq" id="WP_090098014.1">
    <property type="nucleotide sequence ID" value="NZ_FNIX01000005.1"/>
</dbReference>
<dbReference type="InterPro" id="IPR011045">
    <property type="entry name" value="N2O_reductase_N"/>
</dbReference>
<sequence>MRKWNRWLSATAISAALVAATALPAMAEPPQRTVPLPLTSFSDIVVDPTLGHVFVSSRTDHAVAVTDLSGNVVTKLSNLPGATGLALSPDGGTVFVALSQYGAVAALDTLTLTERARYPVGEVCPSDLAISGNRLYFSHGCNQWDGGIGRVGFNGAEARTGLVTGHYSPQQLASSPAKPGVLVTGQPGLSPTTVQLLREEGDGLVVQASTREAGSNLRDVEFSKDGTQVHVASGAPYHVQSFTSDTLAVRGSYNTGPYPLAVSTSADSGALAAGVDDDTSVRLFPAGSLTESRSYEVRGLYPAGLAWGPGGRWVYAVGGAYTNQPPALHVLKS</sequence>
<accession>A0A1H0Q061</accession>